<evidence type="ECO:0000259" key="4">
    <source>
        <dbReference type="Pfam" id="PF13229"/>
    </source>
</evidence>
<keyword evidence="6" id="KW-1185">Reference proteome</keyword>
<name>A0ABP3JY85_9ACTN</name>
<keyword evidence="2" id="KW-0472">Membrane</keyword>
<dbReference type="EMBL" id="BAAABY010000023">
    <property type="protein sequence ID" value="GAA0464614.1"/>
    <property type="molecule type" value="Genomic_DNA"/>
</dbReference>
<accession>A0ABP3JY85</accession>
<dbReference type="InterPro" id="IPR006626">
    <property type="entry name" value="PbH1"/>
</dbReference>
<sequence length="602" mass="61337">MKTAYRFGAAAAALSAVLALGIEAAPPAAAIGAPEDTAAWERTGRPDRLIVLRPRSVSLLSGGSLVRRLYPGTPSVSLSWLAANAGREWISHESGAPSTVRVHTAILLAPDTILRIDDRTKKVLLSAGRDARSGTWISGSRASLDVDSTTLTSVAADGAGPAPANAPGRPYVSMGAGGRMDFRNATVSGLGRVGDTTTADQSGVTWARGSTGSATGSTFEGNYTGLRLAGSKDVTLKNVTASGATEDGVVLKGDHGTKVSELSADSNGRTGIALGGTDDRTLTGLTTHDNDGAGIKATLQSGLELNSPTSRFDQGGGIDLTSCRQCIVRKASVESSSRAAVRVSGGESTVSVRDSELTGHNGSEPGILLGEGIESATVSGGSVSGFDRGIGITGSGVRIEHTSLSGNRTGIAIGGNADQVALHDVRVDGGETGVLASATTRHIRLTDVRVTEANRKGLASSSPGLRVSGGTLAGGTTAVDLGASARLEKVAVGSSHRGMHLAQNVRATGTSVDVLAERQGVVADAGSRLDLTDSRVRAPVALDGDGEVKRHGKTEITMPPFPWLGFAALVALALAVVLQTLHHVRHRGTPRPKVAGHVENTA</sequence>
<feature type="chain" id="PRO_5047047732" description="Right handed beta helix domain-containing protein" evidence="3">
    <location>
        <begin position="25"/>
        <end position="602"/>
    </location>
</feature>
<keyword evidence="2" id="KW-0812">Transmembrane</keyword>
<organism evidence="5 6">
    <name type="scientific">Streptomyces olivaceiscleroticus</name>
    <dbReference type="NCBI Taxonomy" id="68245"/>
    <lineage>
        <taxon>Bacteria</taxon>
        <taxon>Bacillati</taxon>
        <taxon>Actinomycetota</taxon>
        <taxon>Actinomycetes</taxon>
        <taxon>Kitasatosporales</taxon>
        <taxon>Streptomycetaceae</taxon>
        <taxon>Streptomyces</taxon>
    </lineage>
</organism>
<feature type="compositionally biased region" description="Polar residues" evidence="1">
    <location>
        <begin position="195"/>
        <end position="214"/>
    </location>
</feature>
<dbReference type="InterPro" id="IPR012334">
    <property type="entry name" value="Pectin_lyas_fold"/>
</dbReference>
<keyword evidence="3" id="KW-0732">Signal</keyword>
<gene>
    <name evidence="5" type="ORF">GCM10010361_30710</name>
</gene>
<evidence type="ECO:0000313" key="6">
    <source>
        <dbReference type="Proteomes" id="UP001500909"/>
    </source>
</evidence>
<dbReference type="Gene3D" id="2.160.20.10">
    <property type="entry name" value="Single-stranded right-handed beta-helix, Pectin lyase-like"/>
    <property type="match status" value="1"/>
</dbReference>
<proteinExistence type="predicted"/>
<protein>
    <recommendedName>
        <fullName evidence="4">Right handed beta helix domain-containing protein</fullName>
    </recommendedName>
</protein>
<evidence type="ECO:0000313" key="5">
    <source>
        <dbReference type="EMBL" id="GAA0464614.1"/>
    </source>
</evidence>
<dbReference type="Pfam" id="PF13229">
    <property type="entry name" value="Beta_helix"/>
    <property type="match status" value="1"/>
</dbReference>
<dbReference type="RefSeq" id="WP_346095482.1">
    <property type="nucleotide sequence ID" value="NZ_BAAABY010000023.1"/>
</dbReference>
<comment type="caution">
    <text evidence="5">The sequence shown here is derived from an EMBL/GenBank/DDBJ whole genome shotgun (WGS) entry which is preliminary data.</text>
</comment>
<feature type="region of interest" description="Disordered" evidence="1">
    <location>
        <begin position="193"/>
        <end position="214"/>
    </location>
</feature>
<evidence type="ECO:0000256" key="3">
    <source>
        <dbReference type="SAM" id="SignalP"/>
    </source>
</evidence>
<reference evidence="6" key="1">
    <citation type="journal article" date="2019" name="Int. J. Syst. Evol. Microbiol.">
        <title>The Global Catalogue of Microorganisms (GCM) 10K type strain sequencing project: providing services to taxonomists for standard genome sequencing and annotation.</title>
        <authorList>
            <consortium name="The Broad Institute Genomics Platform"/>
            <consortium name="The Broad Institute Genome Sequencing Center for Infectious Disease"/>
            <person name="Wu L."/>
            <person name="Ma J."/>
        </authorList>
    </citation>
    <scope>NUCLEOTIDE SEQUENCE [LARGE SCALE GENOMIC DNA]</scope>
    <source>
        <strain evidence="6">JCM 4805</strain>
    </source>
</reference>
<dbReference type="Proteomes" id="UP001500909">
    <property type="component" value="Unassembled WGS sequence"/>
</dbReference>
<dbReference type="InterPro" id="IPR011050">
    <property type="entry name" value="Pectin_lyase_fold/virulence"/>
</dbReference>
<feature type="domain" description="Right handed beta helix" evidence="4">
    <location>
        <begin position="203"/>
        <end position="355"/>
    </location>
</feature>
<feature type="signal peptide" evidence="3">
    <location>
        <begin position="1"/>
        <end position="24"/>
    </location>
</feature>
<dbReference type="SUPFAM" id="SSF51126">
    <property type="entry name" value="Pectin lyase-like"/>
    <property type="match status" value="1"/>
</dbReference>
<keyword evidence="2" id="KW-1133">Transmembrane helix</keyword>
<dbReference type="SMART" id="SM00710">
    <property type="entry name" value="PbH1"/>
    <property type="match status" value="8"/>
</dbReference>
<dbReference type="InterPro" id="IPR039448">
    <property type="entry name" value="Beta_helix"/>
</dbReference>
<feature type="transmembrane region" description="Helical" evidence="2">
    <location>
        <begin position="561"/>
        <end position="581"/>
    </location>
</feature>
<evidence type="ECO:0000256" key="2">
    <source>
        <dbReference type="SAM" id="Phobius"/>
    </source>
</evidence>
<evidence type="ECO:0000256" key="1">
    <source>
        <dbReference type="SAM" id="MobiDB-lite"/>
    </source>
</evidence>